<dbReference type="AlphaFoldDB" id="A0A7J5ZRJ8"/>
<name>A0A7J5ZRJ8_AMEME</name>
<evidence type="ECO:0000256" key="3">
    <source>
        <dbReference type="SAM" id="MobiDB-lite"/>
    </source>
</evidence>
<dbReference type="Pfam" id="PF08698">
    <property type="entry name" value="Fcf2"/>
    <property type="match status" value="1"/>
</dbReference>
<feature type="compositionally biased region" description="Low complexity" evidence="3">
    <location>
        <begin position="108"/>
        <end position="117"/>
    </location>
</feature>
<dbReference type="GO" id="GO:0006396">
    <property type="term" value="P:RNA processing"/>
    <property type="evidence" value="ECO:0007669"/>
    <property type="project" value="TreeGrafter"/>
</dbReference>
<feature type="region of interest" description="Disordered" evidence="3">
    <location>
        <begin position="246"/>
        <end position="342"/>
    </location>
</feature>
<keyword evidence="2" id="KW-0539">Nucleus</keyword>
<gene>
    <name evidence="5" type="ORF">AMELA_G00262380</name>
</gene>
<feature type="compositionally biased region" description="Acidic residues" evidence="3">
    <location>
        <begin position="369"/>
        <end position="381"/>
    </location>
</feature>
<feature type="region of interest" description="Disordered" evidence="3">
    <location>
        <begin position="359"/>
        <end position="407"/>
    </location>
</feature>
<feature type="compositionally biased region" description="Low complexity" evidence="3">
    <location>
        <begin position="563"/>
        <end position="580"/>
    </location>
</feature>
<feature type="domain" description="Fcf2 pre-rRNA processing C-terminal" evidence="4">
    <location>
        <begin position="791"/>
        <end position="884"/>
    </location>
</feature>
<feature type="region of interest" description="Disordered" evidence="3">
    <location>
        <begin position="20"/>
        <end position="208"/>
    </location>
</feature>
<dbReference type="InterPro" id="IPR039883">
    <property type="entry name" value="Fcf2/DNTTIP2"/>
</dbReference>
<feature type="compositionally biased region" description="Acidic residues" evidence="3">
    <location>
        <begin position="678"/>
        <end position="697"/>
    </location>
</feature>
<dbReference type="PANTHER" id="PTHR21686:SF12">
    <property type="entry name" value="DEOXYNUCLEOTIDYLTRANSFERASE TERMINAL-INTERACTING PROTEIN 2"/>
    <property type="match status" value="1"/>
</dbReference>
<feature type="compositionally biased region" description="Polar residues" evidence="3">
    <location>
        <begin position="184"/>
        <end position="197"/>
    </location>
</feature>
<comment type="subcellular location">
    <subcellularLocation>
        <location evidence="1">Nucleus</location>
        <location evidence="1">Nucleolus</location>
    </subcellularLocation>
</comment>
<dbReference type="PANTHER" id="PTHR21686">
    <property type="entry name" value="DEOXYNUCLEOTIDYLTRANSFERASE TERMINAL-INTERACTING PROTEIN 2"/>
    <property type="match status" value="1"/>
</dbReference>
<comment type="caution">
    <text evidence="5">The sequence shown here is derived from an EMBL/GenBank/DDBJ whole genome shotgun (WGS) entry which is preliminary data.</text>
</comment>
<feature type="compositionally biased region" description="Basic residues" evidence="3">
    <location>
        <begin position="155"/>
        <end position="164"/>
    </location>
</feature>
<dbReference type="Proteomes" id="UP000593565">
    <property type="component" value="Unassembled WGS sequence"/>
</dbReference>
<evidence type="ECO:0000313" key="5">
    <source>
        <dbReference type="EMBL" id="KAF4072379.1"/>
    </source>
</evidence>
<evidence type="ECO:0000256" key="2">
    <source>
        <dbReference type="ARBA" id="ARBA00023242"/>
    </source>
</evidence>
<feature type="compositionally biased region" description="Polar residues" evidence="3">
    <location>
        <begin position="281"/>
        <end position="318"/>
    </location>
</feature>
<feature type="compositionally biased region" description="Polar residues" evidence="3">
    <location>
        <begin position="479"/>
        <end position="495"/>
    </location>
</feature>
<dbReference type="GO" id="GO:0003723">
    <property type="term" value="F:RNA binding"/>
    <property type="evidence" value="ECO:0007669"/>
    <property type="project" value="TreeGrafter"/>
</dbReference>
<accession>A0A7J5ZRJ8</accession>
<keyword evidence="6" id="KW-1185">Reference proteome</keyword>
<sequence>MRALAHVFISKMVATRRGTRVSFPAKNTNDEVPATPVSTTRRTRHRIVLVTKQSQSEQTSDSQEDEAEEQNMASAERASSPKRETRGSKCRPTAKLPESTHEADVSESESCCSVASDIQLTTRSRRKATVRVKPTTVDEQDASKAESRSSSLGKTPRRSTRGQKKPVPVLESAISQEDDHSEAESCSSVASLSTRVTRSCRKPAVPESAAHFEAGSCSSAVSGLQGSTVRRSTRIRVKVTEPIPIHLEQSETAEASAAHEPRGRRGKAKTVVEDQAYDSEGCQSGPSLSPRRSTRSQVADTDAESISTAYTSLDSPCSTRDRGTPCSSRTGSASSNRAVRVSRSRSVRVTLDVIKPSLASRSVKKDSEEKEPEVDQVDITEDIPCPSLNASKSDMEDVEEMEEDENNETVIAADQKCSFAEENNWDLILTIDEDEVVKPESRQDISSETEKNVEERQEIADETMETHEAGSVQEVQVMEDQSSSLSMMPQKSVTGSEEDQANPTAAPDTEIQQSSDSVEHDKNLKVLGEPQEKVEATKEMADMAADEGTITVDHRPSEEGVIENASNEEGSSSSSEASKASFKKTKPVKVCVSLLDSSEDEESDDDDGFSVDVVNDEAGDLESEDKMCSSEDQPGPSTAPDSLTGNGLFVIDARPGWPPSQKYYIDTTQNEDDSKAAEDEEDFIDEDGDDDDEEDEDSKVLFTTRNPAMNTLSSSIDPGLKVKALGGLYINFDGSKSKSVSDNLKRLKDQKNQDELLKKSVIVADFEKKDTVPPYKESRHAAKLKRREERAKTTGGGWYNMRAPELTEDLKNDLKALKMRSALDPKRFYKKNDREGFPKYFQVGTVVDNPIDFYHSRVPKKERKRTLVEELLADAEFRSFNKRKYREIMAEKAAAAAGKMNKKKHKLHKKK</sequence>
<reference evidence="5 6" key="1">
    <citation type="submission" date="2020-02" db="EMBL/GenBank/DDBJ databases">
        <title>A chromosome-scale genome assembly of the black bullhead catfish (Ameiurus melas).</title>
        <authorList>
            <person name="Wen M."/>
            <person name="Zham M."/>
            <person name="Cabau C."/>
            <person name="Klopp C."/>
            <person name="Donnadieu C."/>
            <person name="Roques C."/>
            <person name="Bouchez O."/>
            <person name="Lampietro C."/>
            <person name="Jouanno E."/>
            <person name="Herpin A."/>
            <person name="Louis A."/>
            <person name="Berthelot C."/>
            <person name="Parey E."/>
            <person name="Roest-Crollius H."/>
            <person name="Braasch I."/>
            <person name="Postlethwait J."/>
            <person name="Robinson-Rechavi M."/>
            <person name="Echchiki A."/>
            <person name="Begum T."/>
            <person name="Montfort J."/>
            <person name="Schartl M."/>
            <person name="Bobe J."/>
            <person name="Guiguen Y."/>
        </authorList>
    </citation>
    <scope>NUCLEOTIDE SEQUENCE [LARGE SCALE GENOMIC DNA]</scope>
    <source>
        <strain evidence="5">M_S1</strain>
        <tissue evidence="5">Blood</tissue>
    </source>
</reference>
<dbReference type="GO" id="GO:0005730">
    <property type="term" value="C:nucleolus"/>
    <property type="evidence" value="ECO:0007669"/>
    <property type="project" value="UniProtKB-SubCell"/>
</dbReference>
<feature type="compositionally biased region" description="Polar residues" evidence="3">
    <location>
        <begin position="630"/>
        <end position="645"/>
    </location>
</feature>
<feature type="compositionally biased region" description="Basic and acidic residues" evidence="3">
    <location>
        <begin position="774"/>
        <end position="792"/>
    </location>
</feature>
<organism evidence="5 6">
    <name type="scientific">Ameiurus melas</name>
    <name type="common">Black bullhead</name>
    <name type="synonym">Silurus melas</name>
    <dbReference type="NCBI Taxonomy" id="219545"/>
    <lineage>
        <taxon>Eukaryota</taxon>
        <taxon>Metazoa</taxon>
        <taxon>Chordata</taxon>
        <taxon>Craniata</taxon>
        <taxon>Vertebrata</taxon>
        <taxon>Euteleostomi</taxon>
        <taxon>Actinopterygii</taxon>
        <taxon>Neopterygii</taxon>
        <taxon>Teleostei</taxon>
        <taxon>Ostariophysi</taxon>
        <taxon>Siluriformes</taxon>
        <taxon>Ictaluridae</taxon>
        <taxon>Ameiurus</taxon>
    </lineage>
</organism>
<feature type="compositionally biased region" description="Basic and acidic residues" evidence="3">
    <location>
        <begin position="436"/>
        <end position="468"/>
    </location>
</feature>
<evidence type="ECO:0000313" key="6">
    <source>
        <dbReference type="Proteomes" id="UP000593565"/>
    </source>
</evidence>
<feature type="compositionally biased region" description="Basic and acidic residues" evidence="3">
    <location>
        <begin position="517"/>
        <end position="541"/>
    </location>
</feature>
<evidence type="ECO:0000256" key="1">
    <source>
        <dbReference type="ARBA" id="ARBA00004604"/>
    </source>
</evidence>
<protein>
    <recommendedName>
        <fullName evidence="4">Fcf2 pre-rRNA processing C-terminal domain-containing protein</fullName>
    </recommendedName>
</protein>
<dbReference type="InterPro" id="IPR014810">
    <property type="entry name" value="Fcf2_C"/>
</dbReference>
<evidence type="ECO:0000259" key="4">
    <source>
        <dbReference type="Pfam" id="PF08698"/>
    </source>
</evidence>
<dbReference type="EMBL" id="JAAGNN010000025">
    <property type="protein sequence ID" value="KAF4072379.1"/>
    <property type="molecule type" value="Genomic_DNA"/>
</dbReference>
<feature type="compositionally biased region" description="Acidic residues" evidence="3">
    <location>
        <begin position="396"/>
        <end position="407"/>
    </location>
</feature>
<feature type="compositionally biased region" description="Acidic residues" evidence="3">
    <location>
        <begin position="597"/>
        <end position="623"/>
    </location>
</feature>
<feature type="region of interest" description="Disordered" evidence="3">
    <location>
        <begin position="435"/>
        <end position="701"/>
    </location>
</feature>
<proteinExistence type="predicted"/>
<feature type="region of interest" description="Disordered" evidence="3">
    <location>
        <begin position="774"/>
        <end position="798"/>
    </location>
</feature>